<gene>
    <name evidence="2" type="ORF">N1851_002680</name>
</gene>
<evidence type="ECO:0000256" key="1">
    <source>
        <dbReference type="SAM" id="MobiDB-lite"/>
    </source>
</evidence>
<feature type="compositionally biased region" description="Basic and acidic residues" evidence="1">
    <location>
        <begin position="1"/>
        <end position="22"/>
    </location>
</feature>
<evidence type="ECO:0000313" key="3">
    <source>
        <dbReference type="Proteomes" id="UP001174136"/>
    </source>
</evidence>
<keyword evidence="3" id="KW-1185">Reference proteome</keyword>
<accession>A0AA47NB59</accession>
<reference evidence="2" key="1">
    <citation type="journal article" date="2023" name="Front. Mar. Sci.">
        <title>A new Merluccius polli reference genome to investigate the effects of global change in West African waters.</title>
        <authorList>
            <person name="Mateo J.L."/>
            <person name="Blanco-Fernandez C."/>
            <person name="Garcia-Vazquez E."/>
            <person name="Machado-Schiaffino G."/>
        </authorList>
    </citation>
    <scope>NUCLEOTIDE SEQUENCE</scope>
    <source>
        <strain evidence="2">C29</strain>
        <tissue evidence="2">Fin</tissue>
    </source>
</reference>
<name>A0AA47NB59_MERPO</name>
<dbReference type="AlphaFoldDB" id="A0AA47NB59"/>
<organism evidence="2 3">
    <name type="scientific">Merluccius polli</name>
    <name type="common">Benguela hake</name>
    <name type="synonym">Merluccius cadenati</name>
    <dbReference type="NCBI Taxonomy" id="89951"/>
    <lineage>
        <taxon>Eukaryota</taxon>
        <taxon>Metazoa</taxon>
        <taxon>Chordata</taxon>
        <taxon>Craniata</taxon>
        <taxon>Vertebrata</taxon>
        <taxon>Euteleostomi</taxon>
        <taxon>Actinopterygii</taxon>
        <taxon>Neopterygii</taxon>
        <taxon>Teleostei</taxon>
        <taxon>Neoteleostei</taxon>
        <taxon>Acanthomorphata</taxon>
        <taxon>Zeiogadaria</taxon>
        <taxon>Gadariae</taxon>
        <taxon>Gadiformes</taxon>
        <taxon>Gadoidei</taxon>
        <taxon>Merlucciidae</taxon>
        <taxon>Merluccius</taxon>
    </lineage>
</organism>
<dbReference type="EMBL" id="JAOPHQ010000311">
    <property type="protein sequence ID" value="KAK0155004.1"/>
    <property type="molecule type" value="Genomic_DNA"/>
</dbReference>
<sequence length="180" mass="20320">MPTLEVEDKSHVKTRTRAETQKRSKKVLPEVQKVLQEMQESMDSSSDVDTYLKEILEKERDTAGQSNLIQDDGDSSQQSDGNPAEDSLSEDESVEEEHNSVREEDGDQDSEEESDPESDNPCHDKHPETVTKTKVISKPENRPKRIVKPVIRLTYDEPGRGKDQPLTIVHRGVVIKIGKS</sequence>
<protein>
    <submittedName>
        <fullName evidence="2">Uncharacterized protein</fullName>
    </submittedName>
</protein>
<feature type="region of interest" description="Disordered" evidence="1">
    <location>
        <begin position="1"/>
        <end position="144"/>
    </location>
</feature>
<evidence type="ECO:0000313" key="2">
    <source>
        <dbReference type="EMBL" id="KAK0155004.1"/>
    </source>
</evidence>
<feature type="compositionally biased region" description="Basic and acidic residues" evidence="1">
    <location>
        <begin position="120"/>
        <end position="143"/>
    </location>
</feature>
<proteinExistence type="predicted"/>
<feature type="compositionally biased region" description="Basic and acidic residues" evidence="1">
    <location>
        <begin position="50"/>
        <end position="62"/>
    </location>
</feature>
<feature type="compositionally biased region" description="Polar residues" evidence="1">
    <location>
        <begin position="38"/>
        <end position="48"/>
    </location>
</feature>
<feature type="compositionally biased region" description="Acidic residues" evidence="1">
    <location>
        <begin position="104"/>
        <end position="118"/>
    </location>
</feature>
<dbReference type="Proteomes" id="UP001174136">
    <property type="component" value="Unassembled WGS sequence"/>
</dbReference>
<comment type="caution">
    <text evidence="2">The sequence shown here is derived from an EMBL/GenBank/DDBJ whole genome shotgun (WGS) entry which is preliminary data.</text>
</comment>